<evidence type="ECO:0000313" key="3">
    <source>
        <dbReference type="Proteomes" id="UP001180551"/>
    </source>
</evidence>
<evidence type="ECO:0000313" key="2">
    <source>
        <dbReference type="EMBL" id="MDT0458437.1"/>
    </source>
</evidence>
<feature type="region of interest" description="Disordered" evidence="1">
    <location>
        <begin position="1"/>
        <end position="64"/>
    </location>
</feature>
<feature type="compositionally biased region" description="Basic and acidic residues" evidence="1">
    <location>
        <begin position="51"/>
        <end position="64"/>
    </location>
</feature>
<protein>
    <submittedName>
        <fullName evidence="2">Aminoglycoside phosphotransferase family protein</fullName>
    </submittedName>
</protein>
<evidence type="ECO:0000256" key="1">
    <source>
        <dbReference type="SAM" id="MobiDB-lite"/>
    </source>
</evidence>
<dbReference type="EMBL" id="JAVRFE010000030">
    <property type="protein sequence ID" value="MDT0458437.1"/>
    <property type="molecule type" value="Genomic_DNA"/>
</dbReference>
<gene>
    <name evidence="2" type="ORF">RM550_22315</name>
</gene>
<sequence>MATSLHDHLAALSATTARPGAPAPATPAPEVLADRPDGTVVRSGPTVAKAHAPDGDPHDLATRL</sequence>
<keyword evidence="3" id="KW-1185">Reference proteome</keyword>
<proteinExistence type="predicted"/>
<feature type="non-terminal residue" evidence="2">
    <location>
        <position position="64"/>
    </location>
</feature>
<name>A0ABU2TBW8_9ACTN</name>
<reference evidence="2" key="1">
    <citation type="submission" date="2024-05" db="EMBL/GenBank/DDBJ databases">
        <title>30 novel species of actinomycetes from the DSMZ collection.</title>
        <authorList>
            <person name="Nouioui I."/>
        </authorList>
    </citation>
    <scope>NUCLEOTIDE SEQUENCE</scope>
    <source>
        <strain evidence="2">DSM 41527</strain>
    </source>
</reference>
<organism evidence="2 3">
    <name type="scientific">Streptomyces mooreae</name>
    <dbReference type="NCBI Taxonomy" id="3075523"/>
    <lineage>
        <taxon>Bacteria</taxon>
        <taxon>Bacillati</taxon>
        <taxon>Actinomycetota</taxon>
        <taxon>Actinomycetes</taxon>
        <taxon>Kitasatosporales</taxon>
        <taxon>Streptomycetaceae</taxon>
        <taxon>Streptomyces</taxon>
    </lineage>
</organism>
<accession>A0ABU2TBW8</accession>
<dbReference type="Proteomes" id="UP001180551">
    <property type="component" value="Unassembled WGS sequence"/>
</dbReference>
<comment type="caution">
    <text evidence="2">The sequence shown here is derived from an EMBL/GenBank/DDBJ whole genome shotgun (WGS) entry which is preliminary data.</text>
</comment>